<keyword evidence="8" id="KW-0479">Metal-binding</keyword>
<feature type="active site" description="Proton acceptor" evidence="8 9">
    <location>
        <position position="90"/>
    </location>
</feature>
<feature type="binding site" evidence="8">
    <location>
        <begin position="89"/>
        <end position="92"/>
    </location>
    <ligand>
        <name>ATP</name>
        <dbReference type="ChEBI" id="CHEBI:30616"/>
    </ligand>
</feature>
<evidence type="ECO:0000256" key="5">
    <source>
        <dbReference type="ARBA" id="ARBA00022741"/>
    </source>
</evidence>
<dbReference type="GO" id="GO:0008270">
    <property type="term" value="F:zinc ion binding"/>
    <property type="evidence" value="ECO:0007669"/>
    <property type="project" value="UniProtKB-UniRule"/>
</dbReference>
<dbReference type="InterPro" id="IPR027417">
    <property type="entry name" value="P-loop_NTPase"/>
</dbReference>
<evidence type="ECO:0000256" key="11">
    <source>
        <dbReference type="RuleBase" id="RU000544"/>
    </source>
</evidence>
<comment type="subcellular location">
    <subcellularLocation>
        <location evidence="8">Cytoplasm</location>
    </subcellularLocation>
</comment>
<dbReference type="GO" id="GO:0046104">
    <property type="term" value="P:thymidine metabolic process"/>
    <property type="evidence" value="ECO:0007669"/>
    <property type="project" value="TreeGrafter"/>
</dbReference>
<evidence type="ECO:0000256" key="10">
    <source>
        <dbReference type="PIRSR" id="PIRSR035805-2"/>
    </source>
</evidence>
<feature type="binding site" evidence="8">
    <location>
        <begin position="17"/>
        <end position="24"/>
    </location>
    <ligand>
        <name>ATP</name>
        <dbReference type="ChEBI" id="CHEBI:30616"/>
    </ligand>
</feature>
<evidence type="ECO:0000256" key="1">
    <source>
        <dbReference type="ARBA" id="ARBA00007587"/>
    </source>
</evidence>
<gene>
    <name evidence="8" type="primary">tdk</name>
    <name evidence="13" type="ORF">A2373_02460</name>
</gene>
<reference evidence="13 14" key="1">
    <citation type="journal article" date="2016" name="Nat. Commun.">
        <title>Thousands of microbial genomes shed light on interconnected biogeochemical processes in an aquifer system.</title>
        <authorList>
            <person name="Anantharaman K."/>
            <person name="Brown C.T."/>
            <person name="Hug L.A."/>
            <person name="Sharon I."/>
            <person name="Castelle C.J."/>
            <person name="Probst A.J."/>
            <person name="Thomas B.C."/>
            <person name="Singh A."/>
            <person name="Wilkins M.J."/>
            <person name="Karaoz U."/>
            <person name="Brodie E.L."/>
            <person name="Williams K.H."/>
            <person name="Hubbard S.S."/>
            <person name="Banfield J.F."/>
        </authorList>
    </citation>
    <scope>NUCLEOTIDE SEQUENCE [LARGE SCALE GENOMIC DNA]</scope>
</reference>
<keyword evidence="3 8" id="KW-0237">DNA synthesis</keyword>
<dbReference type="PANTHER" id="PTHR11441:SF0">
    <property type="entry name" value="THYMIDINE KINASE, CYTOSOLIC"/>
    <property type="match status" value="1"/>
</dbReference>
<protein>
    <recommendedName>
        <fullName evidence="2 8">Thymidine kinase</fullName>
        <ecNumber evidence="2 8">2.7.1.21</ecNumber>
    </recommendedName>
</protein>
<feature type="binding site" evidence="8">
    <location>
        <position position="191"/>
    </location>
    <ligand>
        <name>Zn(2+)</name>
        <dbReference type="ChEBI" id="CHEBI:29105"/>
    </ligand>
</feature>
<dbReference type="AlphaFoldDB" id="A0A1F6NGZ4"/>
<dbReference type="PIRSF" id="PIRSF035805">
    <property type="entry name" value="TK_cell"/>
    <property type="match status" value="1"/>
</dbReference>
<dbReference type="STRING" id="1798697.A2373_02460"/>
<dbReference type="Proteomes" id="UP000176300">
    <property type="component" value="Unassembled WGS sequence"/>
</dbReference>
<evidence type="ECO:0000256" key="9">
    <source>
        <dbReference type="PIRSR" id="PIRSR035805-1"/>
    </source>
</evidence>
<evidence type="ECO:0000256" key="3">
    <source>
        <dbReference type="ARBA" id="ARBA00022634"/>
    </source>
</evidence>
<dbReference type="Gene3D" id="3.40.50.300">
    <property type="entry name" value="P-loop containing nucleotide triphosphate hydrolases"/>
    <property type="match status" value="1"/>
</dbReference>
<keyword evidence="4 8" id="KW-0808">Transferase</keyword>
<comment type="caution">
    <text evidence="13">The sequence shown here is derived from an EMBL/GenBank/DDBJ whole genome shotgun (WGS) entry which is preliminary data.</text>
</comment>
<feature type="binding site" evidence="10">
    <location>
        <position position="184"/>
    </location>
    <ligand>
        <name>substrate</name>
    </ligand>
</feature>
<dbReference type="Gene3D" id="3.30.60.20">
    <property type="match status" value="1"/>
</dbReference>
<keyword evidence="8" id="KW-0963">Cytoplasm</keyword>
<dbReference type="HAMAP" id="MF_00124">
    <property type="entry name" value="Thymidine_kinase"/>
    <property type="match status" value="1"/>
</dbReference>
<evidence type="ECO:0000256" key="6">
    <source>
        <dbReference type="ARBA" id="ARBA00022777"/>
    </source>
</evidence>
<comment type="catalytic activity">
    <reaction evidence="8 11">
        <text>thymidine + ATP = dTMP + ADP + H(+)</text>
        <dbReference type="Rhea" id="RHEA:19129"/>
        <dbReference type="ChEBI" id="CHEBI:15378"/>
        <dbReference type="ChEBI" id="CHEBI:17748"/>
        <dbReference type="ChEBI" id="CHEBI:30616"/>
        <dbReference type="ChEBI" id="CHEBI:63528"/>
        <dbReference type="ChEBI" id="CHEBI:456216"/>
        <dbReference type="EC" id="2.7.1.21"/>
    </reaction>
</comment>
<dbReference type="EMBL" id="MFQS01000021">
    <property type="protein sequence ID" value="OGH83088.1"/>
    <property type="molecule type" value="Genomic_DNA"/>
</dbReference>
<organism evidence="13 14">
    <name type="scientific">Candidatus Magasanikbacteria bacterium RIFOXYB1_FULL_40_15</name>
    <dbReference type="NCBI Taxonomy" id="1798697"/>
    <lineage>
        <taxon>Bacteria</taxon>
        <taxon>Candidatus Magasanikiibacteriota</taxon>
    </lineage>
</organism>
<evidence type="ECO:0000256" key="2">
    <source>
        <dbReference type="ARBA" id="ARBA00012118"/>
    </source>
</evidence>
<accession>A0A1F6NGZ4</accession>
<dbReference type="InterPro" id="IPR001267">
    <property type="entry name" value="Thymidine_kinase"/>
</dbReference>
<comment type="subunit">
    <text evidence="8">Homotetramer.</text>
</comment>
<dbReference type="Pfam" id="PF00265">
    <property type="entry name" value="TK"/>
    <property type="match status" value="1"/>
</dbReference>
<proteinExistence type="inferred from homology"/>
<dbReference type="NCBIfam" id="NF003296">
    <property type="entry name" value="PRK04296.1-1"/>
    <property type="match status" value="1"/>
</dbReference>
<dbReference type="SUPFAM" id="SSF57716">
    <property type="entry name" value="Glucocorticoid receptor-like (DNA-binding domain)"/>
    <property type="match status" value="1"/>
</dbReference>
<dbReference type="SUPFAM" id="SSF52540">
    <property type="entry name" value="P-loop containing nucleoside triphosphate hydrolases"/>
    <property type="match status" value="1"/>
</dbReference>
<evidence type="ECO:0000256" key="8">
    <source>
        <dbReference type="HAMAP-Rule" id="MF_00124"/>
    </source>
</evidence>
<evidence type="ECO:0000313" key="13">
    <source>
        <dbReference type="EMBL" id="OGH83088.1"/>
    </source>
</evidence>
<keyword evidence="7 8" id="KW-0067">ATP-binding</keyword>
<keyword evidence="8" id="KW-0862">Zinc</keyword>
<dbReference type="GO" id="GO:0071897">
    <property type="term" value="P:DNA biosynthetic process"/>
    <property type="evidence" value="ECO:0007669"/>
    <property type="project" value="UniProtKB-KW"/>
</dbReference>
<sequence length="198" mass="22545">MTKNNLINPGVLEVICGPMFSGKTFELIHRVEKLKYLEGSKYLFFKPARDTRTKKVKTRFNGIEAGCISVKKADEILDNIDGCDLIAIDETQFFQKNIVEVIEKLLKSDINVIVAGLDLDYRGEPFGVMSNLLAMADHVEKLFATCFHPRCNRKATRTQRLINNKPAHYNDPIFIVEGSGKEIYEARCIRHHIVPGKY</sequence>
<evidence type="ECO:0000256" key="4">
    <source>
        <dbReference type="ARBA" id="ARBA00022679"/>
    </source>
</evidence>
<comment type="similarity">
    <text evidence="1 8 12">Belongs to the thymidine kinase family.</text>
</comment>
<dbReference type="GO" id="GO:0004797">
    <property type="term" value="F:thymidine kinase activity"/>
    <property type="evidence" value="ECO:0007669"/>
    <property type="project" value="UniProtKB-UniRule"/>
</dbReference>
<feature type="binding site" evidence="8">
    <location>
        <position position="151"/>
    </location>
    <ligand>
        <name>Zn(2+)</name>
        <dbReference type="ChEBI" id="CHEBI:29105"/>
    </ligand>
</feature>
<evidence type="ECO:0000256" key="7">
    <source>
        <dbReference type="ARBA" id="ARBA00022840"/>
    </source>
</evidence>
<dbReference type="EC" id="2.7.1.21" evidence="2 8"/>
<evidence type="ECO:0000256" key="12">
    <source>
        <dbReference type="RuleBase" id="RU004165"/>
    </source>
</evidence>
<keyword evidence="5 8" id="KW-0547">Nucleotide-binding</keyword>
<name>A0A1F6NGZ4_9BACT</name>
<feature type="binding site" evidence="8">
    <location>
        <position position="188"/>
    </location>
    <ligand>
        <name>Zn(2+)</name>
        <dbReference type="ChEBI" id="CHEBI:29105"/>
    </ligand>
</feature>
<evidence type="ECO:0000313" key="14">
    <source>
        <dbReference type="Proteomes" id="UP000176300"/>
    </source>
</evidence>
<keyword evidence="6 8" id="KW-0418">Kinase</keyword>
<feature type="binding site" evidence="8">
    <location>
        <position position="146"/>
    </location>
    <ligand>
        <name>Zn(2+)</name>
        <dbReference type="ChEBI" id="CHEBI:29105"/>
    </ligand>
</feature>
<dbReference type="GO" id="GO:0005524">
    <property type="term" value="F:ATP binding"/>
    <property type="evidence" value="ECO:0007669"/>
    <property type="project" value="UniProtKB-UniRule"/>
</dbReference>
<dbReference type="GO" id="GO:0005829">
    <property type="term" value="C:cytosol"/>
    <property type="evidence" value="ECO:0007669"/>
    <property type="project" value="TreeGrafter"/>
</dbReference>
<dbReference type="PANTHER" id="PTHR11441">
    <property type="entry name" value="THYMIDINE KINASE"/>
    <property type="match status" value="1"/>
</dbReference>